<dbReference type="KEGG" id="vg:26622730"/>
<dbReference type="InterPro" id="IPR038341">
    <property type="entry name" value="UvsW.1-like_sf"/>
</dbReference>
<reference evidence="2 3" key="1">
    <citation type="submission" date="2015-03" db="EMBL/GenBank/DDBJ databases">
        <authorList>
            <person name="Melo L.D.R."/>
            <person name="Veiga P."/>
            <person name="Cerca N."/>
            <person name="Kropinski A.M."/>
            <person name="Azeredo J."/>
            <person name="Almeida C."/>
            <person name="Sillankorva S."/>
        </authorList>
    </citation>
    <scope>NUCLEOTIDE SEQUENCE [LARGE SCALE GENOMIC DNA]</scope>
</reference>
<dbReference type="Pfam" id="PF11637">
    <property type="entry name" value="UvsW-1"/>
    <property type="match status" value="1"/>
</dbReference>
<dbReference type="Gene3D" id="1.20.1280.210">
    <property type="match status" value="1"/>
</dbReference>
<dbReference type="EMBL" id="KP890823">
    <property type="protein sequence ID" value="AKA62048.1"/>
    <property type="molecule type" value="Genomic_DNA"/>
</dbReference>
<keyword evidence="3" id="KW-1185">Reference proteome</keyword>
<dbReference type="OrthoDB" id="24515at10239"/>
<name>A0A0G2SSA0_9CAUD</name>
<feature type="domain" description="UvsW.1" evidence="1">
    <location>
        <begin position="3"/>
        <end position="66"/>
    </location>
</feature>
<dbReference type="Proteomes" id="UP000202749">
    <property type="component" value="Segment"/>
</dbReference>
<sequence length="73" mass="8612">MISFKDILIEASVETFMNKIRECQTLAGLEELEKYYSKRIKELKIKDTDDISIRDALEGKRLELEDLETEKDE</sequence>
<dbReference type="GeneID" id="26622730"/>
<evidence type="ECO:0000313" key="2">
    <source>
        <dbReference type="EMBL" id="AKA62048.1"/>
    </source>
</evidence>
<gene>
    <name evidence="2" type="ORF">Pm5461_182</name>
</gene>
<protein>
    <recommendedName>
        <fullName evidence="1">UvsW.1 domain-containing protein</fullName>
    </recommendedName>
</protein>
<dbReference type="RefSeq" id="YP_009195604.1">
    <property type="nucleotide sequence ID" value="NC_028762.1"/>
</dbReference>
<proteinExistence type="predicted"/>
<accession>A0A0G2SSA0</accession>
<evidence type="ECO:0000259" key="1">
    <source>
        <dbReference type="Pfam" id="PF11637"/>
    </source>
</evidence>
<dbReference type="InterPro" id="IPR020975">
    <property type="entry name" value="UvsW.1_dom"/>
</dbReference>
<organism evidence="2 3">
    <name type="scientific">Proteus phage vB_PmiM_Pm5461</name>
    <dbReference type="NCBI Taxonomy" id="1636250"/>
    <lineage>
        <taxon>Viruses</taxon>
        <taxon>Duplodnaviria</taxon>
        <taxon>Heunggongvirae</taxon>
        <taxon>Uroviricota</taxon>
        <taxon>Caudoviricetes</taxon>
        <taxon>Pantevenvirales</taxon>
        <taxon>Straboviridae</taxon>
        <taxon>Bragavirus</taxon>
        <taxon>Bragavirus pm5461</taxon>
    </lineage>
</organism>
<evidence type="ECO:0000313" key="3">
    <source>
        <dbReference type="Proteomes" id="UP000202749"/>
    </source>
</evidence>